<evidence type="ECO:0000256" key="5">
    <source>
        <dbReference type="ARBA" id="ARBA00022729"/>
    </source>
</evidence>
<feature type="region of interest" description="Disordered" evidence="7">
    <location>
        <begin position="68"/>
        <end position="101"/>
    </location>
</feature>
<feature type="chain" id="PRO_5036463903" description="Protein RALF-like 32" evidence="8">
    <location>
        <begin position="25"/>
        <end position="134"/>
    </location>
</feature>
<evidence type="ECO:0000313" key="10">
    <source>
        <dbReference type="Proteomes" id="UP000886885"/>
    </source>
</evidence>
<evidence type="ECO:0000256" key="1">
    <source>
        <dbReference type="ARBA" id="ARBA00004613"/>
    </source>
</evidence>
<reference evidence="9" key="1">
    <citation type="journal article" date="2020" name="bioRxiv">
        <title>Hybrid origin of Populus tomentosa Carr. identified through genome sequencing and phylogenomic analysis.</title>
        <authorList>
            <person name="An X."/>
            <person name="Gao K."/>
            <person name="Chen Z."/>
            <person name="Li J."/>
            <person name="Yang X."/>
            <person name="Yang X."/>
            <person name="Zhou J."/>
            <person name="Guo T."/>
            <person name="Zhao T."/>
            <person name="Huang S."/>
            <person name="Miao D."/>
            <person name="Khan W.U."/>
            <person name="Rao P."/>
            <person name="Ye M."/>
            <person name="Lei B."/>
            <person name="Liao W."/>
            <person name="Wang J."/>
            <person name="Ji L."/>
            <person name="Li Y."/>
            <person name="Guo B."/>
            <person name="Mustafa N.S."/>
            <person name="Li S."/>
            <person name="Yun Q."/>
            <person name="Keller S.R."/>
            <person name="Mao J."/>
            <person name="Zhang R."/>
            <person name="Strauss S.H."/>
        </authorList>
    </citation>
    <scope>NUCLEOTIDE SEQUENCE</scope>
    <source>
        <strain evidence="9">GM15</strain>
        <tissue evidence="9">Leaf</tissue>
    </source>
</reference>
<evidence type="ECO:0008006" key="11">
    <source>
        <dbReference type="Google" id="ProtNLM"/>
    </source>
</evidence>
<keyword evidence="5 8" id="KW-0732">Signal</keyword>
<gene>
    <name evidence="9" type="ORF">POTOM_006037</name>
</gene>
<name>A0A8X8DFX3_POPTO</name>
<dbReference type="PANTHER" id="PTHR33136:SF4">
    <property type="entry name" value="PROTEIN RALF-LIKE 32"/>
    <property type="match status" value="1"/>
</dbReference>
<dbReference type="AlphaFoldDB" id="A0A8X8DFX3"/>
<evidence type="ECO:0000256" key="8">
    <source>
        <dbReference type="SAM" id="SignalP"/>
    </source>
</evidence>
<dbReference type="PANTHER" id="PTHR33136">
    <property type="entry name" value="RAPID ALKALINIZATION FACTOR-LIKE"/>
    <property type="match status" value="1"/>
</dbReference>
<dbReference type="GO" id="GO:0009506">
    <property type="term" value="C:plasmodesma"/>
    <property type="evidence" value="ECO:0007669"/>
    <property type="project" value="TreeGrafter"/>
</dbReference>
<keyword evidence="4" id="KW-0372">Hormone</keyword>
<dbReference type="GO" id="GO:0005576">
    <property type="term" value="C:extracellular region"/>
    <property type="evidence" value="ECO:0007669"/>
    <property type="project" value="UniProtKB-SubCell"/>
</dbReference>
<comment type="similarity">
    <text evidence="2">Belongs to the plant rapid alkalinization factor (RALF) family.</text>
</comment>
<dbReference type="Pfam" id="PF05498">
    <property type="entry name" value="RALF"/>
    <property type="match status" value="1"/>
</dbReference>
<feature type="signal peptide" evidence="8">
    <location>
        <begin position="1"/>
        <end position="24"/>
    </location>
</feature>
<dbReference type="GO" id="GO:0005179">
    <property type="term" value="F:hormone activity"/>
    <property type="evidence" value="ECO:0007669"/>
    <property type="project" value="UniProtKB-KW"/>
</dbReference>
<evidence type="ECO:0000256" key="2">
    <source>
        <dbReference type="ARBA" id="ARBA00009178"/>
    </source>
</evidence>
<dbReference type="GO" id="GO:0019722">
    <property type="term" value="P:calcium-mediated signaling"/>
    <property type="evidence" value="ECO:0007669"/>
    <property type="project" value="TreeGrafter"/>
</dbReference>
<evidence type="ECO:0000256" key="6">
    <source>
        <dbReference type="ARBA" id="ARBA00023157"/>
    </source>
</evidence>
<organism evidence="9 10">
    <name type="scientific">Populus tomentosa</name>
    <name type="common">Chinese white poplar</name>
    <dbReference type="NCBI Taxonomy" id="118781"/>
    <lineage>
        <taxon>Eukaryota</taxon>
        <taxon>Viridiplantae</taxon>
        <taxon>Streptophyta</taxon>
        <taxon>Embryophyta</taxon>
        <taxon>Tracheophyta</taxon>
        <taxon>Spermatophyta</taxon>
        <taxon>Magnoliopsida</taxon>
        <taxon>eudicotyledons</taxon>
        <taxon>Gunneridae</taxon>
        <taxon>Pentapetalae</taxon>
        <taxon>rosids</taxon>
        <taxon>fabids</taxon>
        <taxon>Malpighiales</taxon>
        <taxon>Salicaceae</taxon>
        <taxon>Saliceae</taxon>
        <taxon>Populus</taxon>
    </lineage>
</organism>
<dbReference type="GO" id="GO:0040008">
    <property type="term" value="P:regulation of growth"/>
    <property type="evidence" value="ECO:0007669"/>
    <property type="project" value="UniProtKB-ARBA"/>
</dbReference>
<comment type="subcellular location">
    <subcellularLocation>
        <location evidence="1">Secreted</location>
    </subcellularLocation>
</comment>
<keyword evidence="3" id="KW-0964">Secreted</keyword>
<sequence length="134" mass="14872">MERKCFPHFCFLLVILSLAILQLGDKVASKTNGCNGSIAECDEEYEFLMPSHVSKRYLEEKRKYISPGALKPDQPVCNDGPSGQSYSSSCLPPPSNSPSRGCSKYYRCRLKLTPYSNVGVCSALSPKPRCWVNV</sequence>
<evidence type="ECO:0000256" key="3">
    <source>
        <dbReference type="ARBA" id="ARBA00022525"/>
    </source>
</evidence>
<protein>
    <recommendedName>
        <fullName evidence="11">Protein RALF-like 32</fullName>
    </recommendedName>
</protein>
<dbReference type="OrthoDB" id="1921542at2759"/>
<dbReference type="Proteomes" id="UP000886885">
    <property type="component" value="Chromosome 1D"/>
</dbReference>
<evidence type="ECO:0000313" key="9">
    <source>
        <dbReference type="EMBL" id="KAG6789904.1"/>
    </source>
</evidence>
<accession>A0A8X8DFX3</accession>
<keyword evidence="10" id="KW-1185">Reference proteome</keyword>
<dbReference type="EMBL" id="JAAWWB010000002">
    <property type="protein sequence ID" value="KAG6789904.1"/>
    <property type="molecule type" value="Genomic_DNA"/>
</dbReference>
<evidence type="ECO:0000256" key="7">
    <source>
        <dbReference type="SAM" id="MobiDB-lite"/>
    </source>
</evidence>
<evidence type="ECO:0000256" key="4">
    <source>
        <dbReference type="ARBA" id="ARBA00022702"/>
    </source>
</evidence>
<proteinExistence type="inferred from homology"/>
<keyword evidence="6" id="KW-1015">Disulfide bond</keyword>
<dbReference type="InterPro" id="IPR008801">
    <property type="entry name" value="RALF"/>
</dbReference>
<comment type="caution">
    <text evidence="9">The sequence shown here is derived from an EMBL/GenBank/DDBJ whole genome shotgun (WGS) entry which is preliminary data.</text>
</comment>